<dbReference type="GeneID" id="75150352"/>
<name>A0A9Q9MXY0_9XANT</name>
<dbReference type="EMBL" id="CP096142">
    <property type="protein sequence ID" value="UXA66090.1"/>
    <property type="molecule type" value="Genomic_DNA"/>
</dbReference>
<organism evidence="1 2">
    <name type="scientific">Xanthomonas prunicola</name>
    <dbReference type="NCBI Taxonomy" id="2053930"/>
    <lineage>
        <taxon>Bacteria</taxon>
        <taxon>Pseudomonadati</taxon>
        <taxon>Pseudomonadota</taxon>
        <taxon>Gammaproteobacteria</taxon>
        <taxon>Lysobacterales</taxon>
        <taxon>Lysobacteraceae</taxon>
        <taxon>Xanthomonas</taxon>
    </lineage>
</organism>
<reference evidence="1" key="1">
    <citation type="submission" date="2022-04" db="EMBL/GenBank/DDBJ databases">
        <title>Xanthomonas prunicola pv. tritici, a pathogen causing a previously unreported foliar disease of wheat.</title>
        <authorList>
            <person name="Clavijo F."/>
            <person name="Curland R.D."/>
            <person name="Dill-Macky R."/>
            <person name="Pereyra S."/>
            <person name="Roman-Reyna V."/>
            <person name="Siri M.I."/>
        </authorList>
    </citation>
    <scope>NUCLEOTIDE SEQUENCE</scope>
    <source>
        <strain evidence="1">CIX249</strain>
    </source>
</reference>
<gene>
    <name evidence="1" type="ORF">M0D43_03325</name>
</gene>
<proteinExistence type="predicted"/>
<evidence type="ECO:0000313" key="1">
    <source>
        <dbReference type="EMBL" id="UXA66090.1"/>
    </source>
</evidence>
<dbReference type="AlphaFoldDB" id="A0A9Q9MXY0"/>
<accession>A0A9Q9MXY0</accession>
<dbReference type="RefSeq" id="WP_252163545.1">
    <property type="nucleotide sequence ID" value="NZ_CP094827.1"/>
</dbReference>
<sequence length="311" mass="33292">MDFRDWVVASLDLPKNINSAIELNLQLAAKTVEALNGSSSRLDEETLTGAMIGALVAAHPMSAASFPSDQASAIQWSGYAKHGSGINSERSSGADFALVISLPDGRLRLAIFQAKSDWSASATKNTLVVGQIKEVPEEKNVDGIVIHDAYSRNQIEALVKTANGIELKDNKSISISNLSWVHYLCQFQLGIEAVALSKIESHVLQSIESCKEVRLTLTSDKGVQLDLLLKSSCSQKADGWLDLPTLDDAGLPASIDLSALVELMPVVVAREGSGGPQLEFGMGIERGMLSRPLLDLQESTPVPASIKTHSM</sequence>
<dbReference type="Proteomes" id="UP001058381">
    <property type="component" value="Chromosome"/>
</dbReference>
<protein>
    <submittedName>
        <fullName evidence="1">Uncharacterized protein</fullName>
    </submittedName>
</protein>
<evidence type="ECO:0000313" key="2">
    <source>
        <dbReference type="Proteomes" id="UP001058381"/>
    </source>
</evidence>